<keyword evidence="1" id="KW-0028">Amino-acid biosynthesis</keyword>
<dbReference type="GO" id="GO:0006529">
    <property type="term" value="P:asparagine biosynthetic process"/>
    <property type="evidence" value="ECO:0007669"/>
    <property type="project" value="UniProtKB-KW"/>
</dbReference>
<evidence type="ECO:0000256" key="3">
    <source>
        <dbReference type="ARBA" id="ARBA00022962"/>
    </source>
</evidence>
<dbReference type="InterPro" id="IPR029055">
    <property type="entry name" value="Ntn_hydrolases_N"/>
</dbReference>
<evidence type="ECO:0000256" key="1">
    <source>
        <dbReference type="ARBA" id="ARBA00022605"/>
    </source>
</evidence>
<organism evidence="5 6">
    <name type="scientific">Clydaea vesicula</name>
    <dbReference type="NCBI Taxonomy" id="447962"/>
    <lineage>
        <taxon>Eukaryota</taxon>
        <taxon>Fungi</taxon>
        <taxon>Fungi incertae sedis</taxon>
        <taxon>Chytridiomycota</taxon>
        <taxon>Chytridiomycota incertae sedis</taxon>
        <taxon>Chytridiomycetes</taxon>
        <taxon>Lobulomycetales</taxon>
        <taxon>Lobulomycetaceae</taxon>
        <taxon>Clydaea</taxon>
    </lineage>
</organism>
<evidence type="ECO:0000256" key="2">
    <source>
        <dbReference type="ARBA" id="ARBA00022888"/>
    </source>
</evidence>
<dbReference type="PROSITE" id="PS51278">
    <property type="entry name" value="GATASE_TYPE_2"/>
    <property type="match status" value="1"/>
</dbReference>
<gene>
    <name evidence="5" type="primary">ASNSD1_1</name>
    <name evidence="5" type="ORF">HK099_006575</name>
</gene>
<dbReference type="Pfam" id="PF16870">
    <property type="entry name" value="OxoGdeHyase_C"/>
    <property type="match status" value="1"/>
</dbReference>
<dbReference type="Proteomes" id="UP001211065">
    <property type="component" value="Unassembled WGS sequence"/>
</dbReference>
<accession>A0AAD5TZS8</accession>
<keyword evidence="6" id="KW-1185">Reference proteome</keyword>
<dbReference type="PANTHER" id="PTHR45937">
    <property type="entry name" value="ASPARAGINE SYNTHETASE DOMAIN-CONTAINING PROTEIN 1"/>
    <property type="match status" value="1"/>
</dbReference>
<dbReference type="SUPFAM" id="SSF56235">
    <property type="entry name" value="N-terminal nucleophile aminohydrolases (Ntn hydrolases)"/>
    <property type="match status" value="1"/>
</dbReference>
<dbReference type="InterPro" id="IPR017932">
    <property type="entry name" value="GATase_2_dom"/>
</dbReference>
<evidence type="ECO:0000259" key="4">
    <source>
        <dbReference type="PROSITE" id="PS51278"/>
    </source>
</evidence>
<protein>
    <submittedName>
        <fullName evidence="5">Asparagine synthetase domain-containing protein 1</fullName>
    </submittedName>
</protein>
<keyword evidence="2" id="KW-0061">Asparagine biosynthesis</keyword>
<dbReference type="Gene3D" id="3.60.20.10">
    <property type="entry name" value="Glutamine Phosphoribosylpyrophosphate, subunit 1, domain 1"/>
    <property type="match status" value="1"/>
</dbReference>
<reference evidence="5" key="1">
    <citation type="submission" date="2020-05" db="EMBL/GenBank/DDBJ databases">
        <title>Phylogenomic resolution of chytrid fungi.</title>
        <authorList>
            <person name="Stajich J.E."/>
            <person name="Amses K."/>
            <person name="Simmons R."/>
            <person name="Seto K."/>
            <person name="Myers J."/>
            <person name="Bonds A."/>
            <person name="Quandt C.A."/>
            <person name="Barry K."/>
            <person name="Liu P."/>
            <person name="Grigoriev I."/>
            <person name="Longcore J.E."/>
            <person name="James T.Y."/>
        </authorList>
    </citation>
    <scope>NUCLEOTIDE SEQUENCE</scope>
    <source>
        <strain evidence="5">JEL0476</strain>
    </source>
</reference>
<evidence type="ECO:0000313" key="5">
    <source>
        <dbReference type="EMBL" id="KAJ3214996.1"/>
    </source>
</evidence>
<dbReference type="InterPro" id="IPR051857">
    <property type="entry name" value="Asn_synthetase_domain"/>
</dbReference>
<sequence length="261" mass="29724">MCGILFRLSQNLLNDKQQIWKNLIENVSKRGPDFQKEITLQTIKKQNLNFYSSILNLRGDKNHPTAQPLEDNAENLLMFNGEIFDGVNVANNENDAFKLSVELSNVNGNKNKSNISDYVEVMGRVRGPFSFLFLHKKLNFLLFGRDVLGRRSLLWNLNELKNNESDEFLITSVGTEGSKYQEVPANGFYCLDLNGLDYFVYVQEEQQNQGAYSYVLPRLNQLLPEGMELRYVGREALCAPAVGVSSVHKKEQAWVIDTAFA</sequence>
<dbReference type="PANTHER" id="PTHR45937:SF1">
    <property type="entry name" value="ASPARAGINE SYNTHETASE DOMAIN-CONTAINING PROTEIN 1"/>
    <property type="match status" value="1"/>
</dbReference>
<dbReference type="Gene3D" id="3.40.50.11610">
    <property type="entry name" value="Multifunctional 2-oxoglutarate metabolism enzyme, C-terminal domain"/>
    <property type="match status" value="1"/>
</dbReference>
<evidence type="ECO:0000313" key="6">
    <source>
        <dbReference type="Proteomes" id="UP001211065"/>
    </source>
</evidence>
<dbReference type="InterPro" id="IPR042179">
    <property type="entry name" value="KGD_C_sf"/>
</dbReference>
<dbReference type="AlphaFoldDB" id="A0AAD5TZS8"/>
<feature type="domain" description="Glutamine amidotransferase type-2" evidence="4">
    <location>
        <begin position="2"/>
        <end position="194"/>
    </location>
</feature>
<name>A0AAD5TZS8_9FUNG</name>
<keyword evidence="3" id="KW-0315">Glutamine amidotransferase</keyword>
<dbReference type="EMBL" id="JADGJW010000578">
    <property type="protein sequence ID" value="KAJ3214996.1"/>
    <property type="molecule type" value="Genomic_DNA"/>
</dbReference>
<proteinExistence type="predicted"/>
<comment type="caution">
    <text evidence="5">The sequence shown here is derived from an EMBL/GenBank/DDBJ whole genome shotgun (WGS) entry which is preliminary data.</text>
</comment>
<dbReference type="InterPro" id="IPR031717">
    <property type="entry name" value="ODO-1/KGD_C"/>
</dbReference>